<dbReference type="RefSeq" id="WP_154407452.1">
    <property type="nucleotide sequence ID" value="NZ_VUNR01000020.1"/>
</dbReference>
<organism evidence="4 5">
    <name type="scientific">Anaerovibrio slackiae</name>
    <dbReference type="NCBI Taxonomy" id="2652309"/>
    <lineage>
        <taxon>Bacteria</taxon>
        <taxon>Bacillati</taxon>
        <taxon>Bacillota</taxon>
        <taxon>Negativicutes</taxon>
        <taxon>Selenomonadales</taxon>
        <taxon>Selenomonadaceae</taxon>
        <taxon>Anaerovibrio</taxon>
    </lineage>
</organism>
<dbReference type="AlphaFoldDB" id="A0A6I2UI63"/>
<feature type="transmembrane region" description="Helical" evidence="2">
    <location>
        <begin position="148"/>
        <end position="168"/>
    </location>
</feature>
<dbReference type="Pfam" id="PF13240">
    <property type="entry name" value="Zn_Ribbon_1"/>
    <property type="match status" value="1"/>
</dbReference>
<keyword evidence="2" id="KW-0812">Transmembrane</keyword>
<sequence length="258" mass="26845">MKFCSKCGTKLSDDAVFCSSCGARMEASVSAPASTGTEGVKPGVPSSTNGGQDLTEVAGNVVSNLTNTVNQALNSEKGQEYLTSSSKLGNIGYAAAVLGAVSVFFPVISFGGLGGNGTSIMQESKLIGLLIILVSLFGAYGVNVRKYAVTLASGQVLMVLSFMGFAAYNSHLNNNFIGRMMGYDLGIYLPLLAGIVMVLMAGFLSLAVKQIKPDIVGAINEIRAMEFSTVEINGYNINVVVLTVILLVLVFLGGVLSK</sequence>
<feature type="transmembrane region" description="Helical" evidence="2">
    <location>
        <begin position="91"/>
        <end position="114"/>
    </location>
</feature>
<dbReference type="Proteomes" id="UP000433181">
    <property type="component" value="Unassembled WGS sequence"/>
</dbReference>
<proteinExistence type="predicted"/>
<feature type="transmembrane region" description="Helical" evidence="2">
    <location>
        <begin position="188"/>
        <end position="208"/>
    </location>
</feature>
<evidence type="ECO:0000256" key="2">
    <source>
        <dbReference type="SAM" id="Phobius"/>
    </source>
</evidence>
<dbReference type="GeneID" id="96779218"/>
<evidence type="ECO:0000256" key="1">
    <source>
        <dbReference type="SAM" id="MobiDB-lite"/>
    </source>
</evidence>
<name>A0A6I2UI63_9FIRM</name>
<evidence type="ECO:0000313" key="5">
    <source>
        <dbReference type="Proteomes" id="UP000433181"/>
    </source>
</evidence>
<feature type="transmembrane region" description="Helical" evidence="2">
    <location>
        <begin position="235"/>
        <end position="256"/>
    </location>
</feature>
<feature type="transmembrane region" description="Helical" evidence="2">
    <location>
        <begin position="126"/>
        <end position="142"/>
    </location>
</feature>
<protein>
    <submittedName>
        <fullName evidence="4">Zinc ribbon domain-containing protein</fullName>
    </submittedName>
</protein>
<keyword evidence="5" id="KW-1185">Reference proteome</keyword>
<comment type="caution">
    <text evidence="4">The sequence shown here is derived from an EMBL/GenBank/DDBJ whole genome shotgun (WGS) entry which is preliminary data.</text>
</comment>
<feature type="region of interest" description="Disordered" evidence="1">
    <location>
        <begin position="32"/>
        <end position="51"/>
    </location>
</feature>
<dbReference type="EMBL" id="VUNR01000020">
    <property type="protein sequence ID" value="MSU09280.1"/>
    <property type="molecule type" value="Genomic_DNA"/>
</dbReference>
<evidence type="ECO:0000313" key="4">
    <source>
        <dbReference type="EMBL" id="MSU09280.1"/>
    </source>
</evidence>
<reference evidence="4 5" key="1">
    <citation type="submission" date="2019-08" db="EMBL/GenBank/DDBJ databases">
        <title>In-depth cultivation of the pig gut microbiome towards novel bacterial diversity and tailored functional studies.</title>
        <authorList>
            <person name="Wylensek D."/>
            <person name="Hitch T.C.A."/>
            <person name="Clavel T."/>
        </authorList>
    </citation>
    <scope>NUCLEOTIDE SEQUENCE [LARGE SCALE GENOMIC DNA]</scope>
    <source>
        <strain evidence="4 5">WCA-693-APC-5D-A</strain>
    </source>
</reference>
<feature type="domain" description="Zinc-ribbon" evidence="3">
    <location>
        <begin position="3"/>
        <end position="24"/>
    </location>
</feature>
<dbReference type="InterPro" id="IPR026870">
    <property type="entry name" value="Zinc_ribbon_dom"/>
</dbReference>
<gene>
    <name evidence="4" type="ORF">FYJ84_09810</name>
</gene>
<keyword evidence="2" id="KW-0472">Membrane</keyword>
<accession>A0A6I2UI63</accession>
<keyword evidence="2" id="KW-1133">Transmembrane helix</keyword>
<evidence type="ECO:0000259" key="3">
    <source>
        <dbReference type="Pfam" id="PF13240"/>
    </source>
</evidence>